<sequence length="62" mass="6536">WRASGPARFPGSGGLNGPPAGPRPAAGFRLARRRSACPPGERRAGPAQRRLRRPPGLALFAH</sequence>
<dbReference type="AlphaFoldDB" id="A0A6J4VRT8"/>
<evidence type="ECO:0000256" key="1">
    <source>
        <dbReference type="SAM" id="MobiDB-lite"/>
    </source>
</evidence>
<reference evidence="2" key="1">
    <citation type="submission" date="2020-02" db="EMBL/GenBank/DDBJ databases">
        <authorList>
            <person name="Meier V. D."/>
        </authorList>
    </citation>
    <scope>NUCLEOTIDE SEQUENCE</scope>
    <source>
        <strain evidence="2">AVDCRST_MAG88</strain>
    </source>
</reference>
<protein>
    <submittedName>
        <fullName evidence="2">Uncharacterized protein</fullName>
    </submittedName>
</protein>
<feature type="non-terminal residue" evidence="2">
    <location>
        <position position="62"/>
    </location>
</feature>
<feature type="region of interest" description="Disordered" evidence="1">
    <location>
        <begin position="1"/>
        <end position="62"/>
    </location>
</feature>
<evidence type="ECO:0000313" key="2">
    <source>
        <dbReference type="EMBL" id="CAA9585712.1"/>
    </source>
</evidence>
<gene>
    <name evidence="2" type="ORF">AVDCRST_MAG88-3907</name>
</gene>
<name>A0A6J4VRT8_9BACT</name>
<proteinExistence type="predicted"/>
<feature type="non-terminal residue" evidence="2">
    <location>
        <position position="1"/>
    </location>
</feature>
<accession>A0A6J4VRT8</accession>
<organism evidence="2">
    <name type="scientific">uncultured Thermomicrobiales bacterium</name>
    <dbReference type="NCBI Taxonomy" id="1645740"/>
    <lineage>
        <taxon>Bacteria</taxon>
        <taxon>Pseudomonadati</taxon>
        <taxon>Thermomicrobiota</taxon>
        <taxon>Thermomicrobia</taxon>
        <taxon>Thermomicrobiales</taxon>
        <taxon>environmental samples</taxon>
    </lineage>
</organism>
<dbReference type="EMBL" id="CADCWM010000960">
    <property type="protein sequence ID" value="CAA9585712.1"/>
    <property type="molecule type" value="Genomic_DNA"/>
</dbReference>